<reference evidence="3" key="1">
    <citation type="submission" date="2018-12" db="EMBL/GenBank/DDBJ databases">
        <title>Novel natural products biosynthetic potential of the class Ktedonobacteria.</title>
        <authorList>
            <person name="Zheng Y."/>
            <person name="Saitou A."/>
            <person name="Wang C.M."/>
            <person name="Toyoda A."/>
            <person name="Minakuchi Y."/>
            <person name="Sekiguchi Y."/>
            <person name="Ueda K."/>
            <person name="Takano H."/>
            <person name="Sakai Y."/>
            <person name="Yokota A."/>
            <person name="Yabe S."/>
        </authorList>
    </citation>
    <scope>NUCLEOTIDE SEQUENCE</scope>
    <source>
        <strain evidence="3">A3-2</strain>
    </source>
</reference>
<evidence type="ECO:0008006" key="4">
    <source>
        <dbReference type="Google" id="ProtNLM"/>
    </source>
</evidence>
<feature type="region of interest" description="Disordered" evidence="1">
    <location>
        <begin position="1"/>
        <end position="57"/>
    </location>
</feature>
<dbReference type="EMBL" id="AP019377">
    <property type="protein sequence ID" value="BBH92901.1"/>
    <property type="molecule type" value="Genomic_DNA"/>
</dbReference>
<evidence type="ECO:0000256" key="2">
    <source>
        <dbReference type="SAM" id="Phobius"/>
    </source>
</evidence>
<feature type="compositionally biased region" description="Low complexity" evidence="1">
    <location>
        <begin position="96"/>
        <end position="119"/>
    </location>
</feature>
<feature type="region of interest" description="Disordered" evidence="1">
    <location>
        <begin position="187"/>
        <end position="216"/>
    </location>
</feature>
<dbReference type="Pfam" id="PF13196">
    <property type="entry name" value="DUF4012"/>
    <property type="match status" value="1"/>
</dbReference>
<protein>
    <recommendedName>
        <fullName evidence="4">DUF4012 domain-containing protein</fullName>
    </recommendedName>
</protein>
<name>A0A455T0M1_9CHLR</name>
<sequence length="951" mass="102925">MSDMPIDSNRSLRDTEAQLSNPQEKPARPSALPGASAAEENSERPEATASSLADEDTLKLQSMAAARAVEQRTSDETRAAIERAAATWSSLLQAGPAPVTFPAAPAAQAAQSEPQAAEPENTRQEQAEETRKAVLSEAETLRLATVAPETSAALSSLADAETLPLASPGVITAQGEREAARLQTIQTRDHNAQKGQELSPTAERARKRAAQPRAALRPPHWAQRLWKEARYGTGQQRLKALVLLIILVLGIGGPVIGGLLVSLQAYLTYSTLRGQASAGVEHLLALKTIFNGVKSHPSSLFETSRLNQAAQELQQAQQSFSEARDTIDHSALIHTLVAILPQYQVQVRSARAAAQIGVDVSVIGLKLIPAAKTLAPHFQGPLLSDSSKPLVTQDMLNLLSRTIDDIMPSLRDVEAQSQRLSLEALPLSGSQRQQVQQLLQVLPMLQQSLAQARELLNAAGWLLGVDKPRTYLVQTMDRSELRPAGGFTGQYGELTINAGRIAPFSLKDISFVEYTATSPTLGQLAPEPYRSWWPFANWGLRDSNLSADFPTTGQLAIQAYQHETGRHVDGIIALTPFFIEHVLQVIGPITVPGYNETITAQNLEDRLHYYQLDSAGVRKQQIVQHVDDAGQARKLFTSRLAQTLLDRVRHAPPDEIVAIAHEALYDLKTKDIEIYVTDPHVEQLLIQYGYGAQVDRSTSHDGLYIVQANLNATKASQYVRTLIHDVVTLDASGGATHYLQLRLAYTDTGPVYGYDTYRDYVRIYVPPNSKLLSGNGFDSGTPLCGGPLPACNATVVYPHDELMCPPGQYQPGAASPTLSDPNPGDWHPLDSVGPPANTVSDVPGRAMFGGWVVVPKNCTITVTLSWYVPPLNKGHYALLVQRQAGTYPELDVTILPPDPCSQLGIAGVHVDTLMSSDLLITPRSLPTGSGQGQSQNQSTGSQSSCYPRLGV</sequence>
<keyword evidence="2" id="KW-0472">Membrane</keyword>
<keyword evidence="2" id="KW-1133">Transmembrane helix</keyword>
<proteinExistence type="predicted"/>
<gene>
    <name evidence="3" type="ORF">KTA_11000</name>
</gene>
<organism evidence="3">
    <name type="scientific">Thermogemmatispora argillosa</name>
    <dbReference type="NCBI Taxonomy" id="2045280"/>
    <lineage>
        <taxon>Bacteria</taxon>
        <taxon>Bacillati</taxon>
        <taxon>Chloroflexota</taxon>
        <taxon>Ktedonobacteria</taxon>
        <taxon>Thermogemmatisporales</taxon>
        <taxon>Thermogemmatisporaceae</taxon>
        <taxon>Thermogemmatispora</taxon>
    </lineage>
</organism>
<feature type="region of interest" description="Disordered" evidence="1">
    <location>
        <begin position="921"/>
        <end position="951"/>
    </location>
</feature>
<dbReference type="AlphaFoldDB" id="A0A455T0M1"/>
<evidence type="ECO:0000256" key="1">
    <source>
        <dbReference type="SAM" id="MobiDB-lite"/>
    </source>
</evidence>
<feature type="region of interest" description="Disordered" evidence="1">
    <location>
        <begin position="96"/>
        <end position="133"/>
    </location>
</feature>
<feature type="compositionally biased region" description="Basic and acidic residues" evidence="1">
    <location>
        <begin position="120"/>
        <end position="133"/>
    </location>
</feature>
<dbReference type="InterPro" id="IPR025101">
    <property type="entry name" value="DUF4012"/>
</dbReference>
<evidence type="ECO:0000313" key="3">
    <source>
        <dbReference type="EMBL" id="BBH92901.1"/>
    </source>
</evidence>
<feature type="compositionally biased region" description="Low complexity" evidence="1">
    <location>
        <begin position="932"/>
        <end position="944"/>
    </location>
</feature>
<feature type="transmembrane region" description="Helical" evidence="2">
    <location>
        <begin position="240"/>
        <end position="267"/>
    </location>
</feature>
<keyword evidence="2" id="KW-0812">Transmembrane</keyword>
<accession>A0A455T0M1</accession>